<accession>A0ABT3JBH2</accession>
<evidence type="ECO:0000256" key="1">
    <source>
        <dbReference type="SAM" id="SignalP"/>
    </source>
</evidence>
<organism evidence="2 3">
    <name type="scientific">Sphingomonas arvum</name>
    <dbReference type="NCBI Taxonomy" id="2992113"/>
    <lineage>
        <taxon>Bacteria</taxon>
        <taxon>Pseudomonadati</taxon>
        <taxon>Pseudomonadota</taxon>
        <taxon>Alphaproteobacteria</taxon>
        <taxon>Sphingomonadales</taxon>
        <taxon>Sphingomonadaceae</taxon>
        <taxon>Sphingomonas</taxon>
    </lineage>
</organism>
<sequence length="138" mass="14965">MRLPLLLIALSAATPAVAQPLPPSQLPPEIASGQVVDQLQPVLRAVAHAFLDLPVGEIQVAVENRAVRPEERNRRVRDLAGVDERQLDREIAEGSDTMKAGTQAIARSLPAISRALNQASDEIARTLNNLPSPTYPRR</sequence>
<keyword evidence="3" id="KW-1185">Reference proteome</keyword>
<dbReference type="Proteomes" id="UP001526246">
    <property type="component" value="Unassembled WGS sequence"/>
</dbReference>
<name>A0ABT3JBH2_9SPHN</name>
<feature type="chain" id="PRO_5047097577" description="Secreted protein" evidence="1">
    <location>
        <begin position="19"/>
        <end position="138"/>
    </location>
</feature>
<dbReference type="EMBL" id="JAPDOB010000001">
    <property type="protein sequence ID" value="MCW3796410.1"/>
    <property type="molecule type" value="Genomic_DNA"/>
</dbReference>
<evidence type="ECO:0008006" key="4">
    <source>
        <dbReference type="Google" id="ProtNLM"/>
    </source>
</evidence>
<reference evidence="2 3" key="1">
    <citation type="submission" date="2022-10" db="EMBL/GenBank/DDBJ databases">
        <title>Sphingomonas sp.</title>
        <authorList>
            <person name="Jin C."/>
        </authorList>
    </citation>
    <scope>NUCLEOTIDE SEQUENCE [LARGE SCALE GENOMIC DNA]</scope>
    <source>
        <strain evidence="2 3">BN140010</strain>
    </source>
</reference>
<evidence type="ECO:0000313" key="3">
    <source>
        <dbReference type="Proteomes" id="UP001526246"/>
    </source>
</evidence>
<comment type="caution">
    <text evidence="2">The sequence shown here is derived from an EMBL/GenBank/DDBJ whole genome shotgun (WGS) entry which is preliminary data.</text>
</comment>
<proteinExistence type="predicted"/>
<evidence type="ECO:0000313" key="2">
    <source>
        <dbReference type="EMBL" id="MCW3796410.1"/>
    </source>
</evidence>
<feature type="signal peptide" evidence="1">
    <location>
        <begin position="1"/>
        <end position="18"/>
    </location>
</feature>
<dbReference type="RefSeq" id="WP_264880167.1">
    <property type="nucleotide sequence ID" value="NZ_JAPDOB010000001.1"/>
</dbReference>
<protein>
    <recommendedName>
        <fullName evidence="4">Secreted protein</fullName>
    </recommendedName>
</protein>
<gene>
    <name evidence="2" type="ORF">OMW55_01110</name>
</gene>
<keyword evidence="1" id="KW-0732">Signal</keyword>